<proteinExistence type="predicted"/>
<dbReference type="EMBL" id="FOIM01000002">
    <property type="protein sequence ID" value="SET15189.1"/>
    <property type="molecule type" value="Genomic_DNA"/>
</dbReference>
<dbReference type="RefSeq" id="WP_092360914.1">
    <property type="nucleotide sequence ID" value="NZ_DAINWJ010000004.1"/>
</dbReference>
<protein>
    <submittedName>
        <fullName evidence="2">Adenosylcobinamide kinase /adenosylcobinamide-phosphate guanylyltransferase</fullName>
    </submittedName>
</protein>
<dbReference type="GO" id="GO:0000166">
    <property type="term" value="F:nucleotide binding"/>
    <property type="evidence" value="ECO:0007669"/>
    <property type="project" value="InterPro"/>
</dbReference>
<keyword evidence="2" id="KW-0548">Nucleotidyltransferase</keyword>
<evidence type="ECO:0000256" key="1">
    <source>
        <dbReference type="SAM" id="MobiDB-lite"/>
    </source>
</evidence>
<dbReference type="GO" id="GO:0043752">
    <property type="term" value="F:adenosylcobinamide kinase activity"/>
    <property type="evidence" value="ECO:0007669"/>
    <property type="project" value="InterPro"/>
</dbReference>
<dbReference type="GO" id="GO:0009236">
    <property type="term" value="P:cobalamin biosynthetic process"/>
    <property type="evidence" value="ECO:0007669"/>
    <property type="project" value="UniProtKB-UniPathway"/>
</dbReference>
<keyword evidence="2" id="KW-0808">Transferase</keyword>
<keyword evidence="2" id="KW-0418">Kinase</keyword>
<gene>
    <name evidence="2" type="ORF">SAMN05216313_102330</name>
</gene>
<dbReference type="STRING" id="460384.SAMN05216313_102330"/>
<dbReference type="GeneID" id="93277282"/>
<accession>A0A1I0C7X9</accession>
<feature type="compositionally biased region" description="Gly residues" evidence="1">
    <location>
        <begin position="41"/>
        <end position="60"/>
    </location>
</feature>
<name>A0A1I0C7X9_9FIRM</name>
<sequence>MILVTGGTAQGKRGFVERELIGELASGQAAGMTGEPDDGRAGGMTGEPAGGRAGGMTGELAGGSPGGRAVAWVDGAAAEPECFLSAPFCHNFQAFVRRIVSGEVAVDLAELAEVMRQARPDRVIVTDEIGGGIVPTDPMERTWREETGRVCCRLAAEAEQVWRVNCGLGQRIK</sequence>
<dbReference type="UniPathway" id="UPA00148">
    <property type="reaction ID" value="UER00236"/>
</dbReference>
<dbReference type="AlphaFoldDB" id="A0A1I0C7X9"/>
<organism evidence="2 3">
    <name type="scientific">Enterocloster lavalensis</name>
    <dbReference type="NCBI Taxonomy" id="460384"/>
    <lineage>
        <taxon>Bacteria</taxon>
        <taxon>Bacillati</taxon>
        <taxon>Bacillota</taxon>
        <taxon>Clostridia</taxon>
        <taxon>Lachnospirales</taxon>
        <taxon>Lachnospiraceae</taxon>
        <taxon>Enterocloster</taxon>
    </lineage>
</organism>
<dbReference type="SUPFAM" id="SSF52540">
    <property type="entry name" value="P-loop containing nucleoside triphosphate hydrolases"/>
    <property type="match status" value="1"/>
</dbReference>
<reference evidence="3" key="1">
    <citation type="submission" date="2016-10" db="EMBL/GenBank/DDBJ databases">
        <authorList>
            <person name="Varghese N."/>
            <person name="Submissions S."/>
        </authorList>
    </citation>
    <scope>NUCLEOTIDE SEQUENCE [LARGE SCALE GENOMIC DNA]</scope>
    <source>
        <strain evidence="3">NLAE-zl-G277</strain>
    </source>
</reference>
<dbReference type="GO" id="GO:0016779">
    <property type="term" value="F:nucleotidyltransferase activity"/>
    <property type="evidence" value="ECO:0007669"/>
    <property type="project" value="UniProtKB-KW"/>
</dbReference>
<evidence type="ECO:0000313" key="3">
    <source>
        <dbReference type="Proteomes" id="UP000198508"/>
    </source>
</evidence>
<dbReference type="InterPro" id="IPR003203">
    <property type="entry name" value="CobU/CobP"/>
</dbReference>
<dbReference type="Pfam" id="PF02283">
    <property type="entry name" value="CobU"/>
    <property type="match status" value="1"/>
</dbReference>
<dbReference type="Gene3D" id="3.40.50.300">
    <property type="entry name" value="P-loop containing nucleotide triphosphate hydrolases"/>
    <property type="match status" value="1"/>
</dbReference>
<keyword evidence="3" id="KW-1185">Reference proteome</keyword>
<dbReference type="Proteomes" id="UP000198508">
    <property type="component" value="Unassembled WGS sequence"/>
</dbReference>
<evidence type="ECO:0000313" key="2">
    <source>
        <dbReference type="EMBL" id="SET15189.1"/>
    </source>
</evidence>
<feature type="region of interest" description="Disordered" evidence="1">
    <location>
        <begin position="27"/>
        <end position="60"/>
    </location>
</feature>
<dbReference type="InterPro" id="IPR027417">
    <property type="entry name" value="P-loop_NTPase"/>
</dbReference>